<dbReference type="GO" id="GO:0003700">
    <property type="term" value="F:DNA-binding transcription factor activity"/>
    <property type="evidence" value="ECO:0007669"/>
    <property type="project" value="TreeGrafter"/>
</dbReference>
<keyword evidence="1" id="KW-0805">Transcription regulation</keyword>
<dbReference type="Pfam" id="PF09339">
    <property type="entry name" value="HTH_IclR"/>
    <property type="match status" value="1"/>
</dbReference>
<dbReference type="SMART" id="SM00346">
    <property type="entry name" value="HTH_ICLR"/>
    <property type="match status" value="1"/>
</dbReference>
<dbReference type="InterPro" id="IPR050707">
    <property type="entry name" value="HTH_MetabolicPath_Reg"/>
</dbReference>
<evidence type="ECO:0000259" key="5">
    <source>
        <dbReference type="PROSITE" id="PS51078"/>
    </source>
</evidence>
<evidence type="ECO:0000256" key="1">
    <source>
        <dbReference type="ARBA" id="ARBA00023015"/>
    </source>
</evidence>
<dbReference type="EMBL" id="CYTK01000021">
    <property type="protein sequence ID" value="CUJ78649.1"/>
    <property type="molecule type" value="Genomic_DNA"/>
</dbReference>
<proteinExistence type="predicted"/>
<dbReference type="GO" id="GO:0003677">
    <property type="term" value="F:DNA binding"/>
    <property type="evidence" value="ECO:0007669"/>
    <property type="project" value="UniProtKB-KW"/>
</dbReference>
<reference evidence="6 7" key="1">
    <citation type="submission" date="2015-09" db="EMBL/GenBank/DDBJ databases">
        <authorList>
            <consortium name="Pathogen Informatics"/>
        </authorList>
    </citation>
    <scope>NUCLEOTIDE SEQUENCE [LARGE SCALE GENOMIC DNA]</scope>
    <source>
        <strain evidence="6 7">2789STDY5608625</strain>
    </source>
</reference>
<dbReference type="PROSITE" id="PS51077">
    <property type="entry name" value="HTH_ICLR"/>
    <property type="match status" value="1"/>
</dbReference>
<dbReference type="InterPro" id="IPR014757">
    <property type="entry name" value="Tscrpt_reg_IclR_C"/>
</dbReference>
<dbReference type="PROSITE" id="PS51078">
    <property type="entry name" value="ICLR_ED"/>
    <property type="match status" value="1"/>
</dbReference>
<dbReference type="Gene3D" id="3.30.450.40">
    <property type="match status" value="1"/>
</dbReference>
<feature type="domain" description="IclR-ED" evidence="5">
    <location>
        <begin position="127"/>
        <end position="311"/>
    </location>
</feature>
<dbReference type="GO" id="GO:0045892">
    <property type="term" value="P:negative regulation of DNA-templated transcription"/>
    <property type="evidence" value="ECO:0007669"/>
    <property type="project" value="TreeGrafter"/>
</dbReference>
<dbReference type="SUPFAM" id="SSF55781">
    <property type="entry name" value="GAF domain-like"/>
    <property type="match status" value="1"/>
</dbReference>
<dbReference type="Proteomes" id="UP000044098">
    <property type="component" value="Unassembled WGS sequence"/>
</dbReference>
<accession>A0AAD2J6F6</accession>
<dbReference type="InterPro" id="IPR005471">
    <property type="entry name" value="Tscrpt_reg_IclR_N"/>
</dbReference>
<dbReference type="InterPro" id="IPR036390">
    <property type="entry name" value="WH_DNA-bd_sf"/>
</dbReference>
<dbReference type="InterPro" id="IPR029016">
    <property type="entry name" value="GAF-like_dom_sf"/>
</dbReference>
<dbReference type="SUPFAM" id="SSF46785">
    <property type="entry name" value="Winged helix' DNA-binding domain"/>
    <property type="match status" value="1"/>
</dbReference>
<dbReference type="Pfam" id="PF01614">
    <property type="entry name" value="IclR_C"/>
    <property type="match status" value="1"/>
</dbReference>
<dbReference type="Gene3D" id="1.10.10.10">
    <property type="entry name" value="Winged helix-like DNA-binding domain superfamily/Winged helix DNA-binding domain"/>
    <property type="match status" value="1"/>
</dbReference>
<feature type="domain" description="HTH iclR-type" evidence="4">
    <location>
        <begin position="67"/>
        <end position="126"/>
    </location>
</feature>
<keyword evidence="3" id="KW-0804">Transcription</keyword>
<dbReference type="PANTHER" id="PTHR30136:SF24">
    <property type="entry name" value="HTH-TYPE TRANSCRIPTIONAL REPRESSOR ALLR"/>
    <property type="match status" value="1"/>
</dbReference>
<keyword evidence="2" id="KW-0238">DNA-binding</keyword>
<evidence type="ECO:0000259" key="4">
    <source>
        <dbReference type="PROSITE" id="PS51077"/>
    </source>
</evidence>
<evidence type="ECO:0000256" key="3">
    <source>
        <dbReference type="ARBA" id="ARBA00023163"/>
    </source>
</evidence>
<comment type="caution">
    <text evidence="6">The sequence shown here is derived from an EMBL/GenBank/DDBJ whole genome shotgun (WGS) entry which is preliminary data.</text>
</comment>
<gene>
    <name evidence="6" type="primary">kdgR_16</name>
    <name evidence="6" type="ORF">ERS370000_06277</name>
</gene>
<dbReference type="AlphaFoldDB" id="A0AAD2J6F6"/>
<evidence type="ECO:0000313" key="7">
    <source>
        <dbReference type="Proteomes" id="UP000044098"/>
    </source>
</evidence>
<sequence>MRRAPCAWSILRAYRPESAPFPRISPRWWRLCLQSFSLSPGPAFMTSTQTPDRTPTLDPDGAAPAGTQTLMRGLAVVQAVSGGARDLKEICARIGVARSTTHRLASCLVQERYLRSLPGVGYVLGPKLIELGFQAREAFPMATLARPYLDSLAEQTGDTIHLAVRDNDEVLYLEKIPGKKGLEMRSRVGHRMPLAATGVGKALLLDTEEPQWKALYRVGAPVSSRAGGGSQTWEAFRDRMRDYAAHGYAFDLEDNEPSIRCVAAPVRDASSGIVAAISVSSTVPYMSLDRMRDMVAVVQGAAAGISAELGWKVDRG</sequence>
<name>A0AAD2J6F6_ACHAE</name>
<organism evidence="6 7">
    <name type="scientific">Achromobacter aegrifaciens</name>
    <dbReference type="NCBI Taxonomy" id="1287736"/>
    <lineage>
        <taxon>Bacteria</taxon>
        <taxon>Pseudomonadati</taxon>
        <taxon>Pseudomonadota</taxon>
        <taxon>Betaproteobacteria</taxon>
        <taxon>Burkholderiales</taxon>
        <taxon>Alcaligenaceae</taxon>
        <taxon>Achromobacter</taxon>
    </lineage>
</organism>
<protein>
    <submittedName>
        <fullName evidence="6">Transcriptional regulator kdgR</fullName>
    </submittedName>
</protein>
<dbReference type="InterPro" id="IPR036388">
    <property type="entry name" value="WH-like_DNA-bd_sf"/>
</dbReference>
<evidence type="ECO:0000313" key="6">
    <source>
        <dbReference type="EMBL" id="CUJ78649.1"/>
    </source>
</evidence>
<evidence type="ECO:0000256" key="2">
    <source>
        <dbReference type="ARBA" id="ARBA00023125"/>
    </source>
</evidence>
<dbReference type="PANTHER" id="PTHR30136">
    <property type="entry name" value="HELIX-TURN-HELIX TRANSCRIPTIONAL REGULATOR, ICLR FAMILY"/>
    <property type="match status" value="1"/>
</dbReference>